<protein>
    <submittedName>
        <fullName evidence="2">Uncharacterized protein</fullName>
    </submittedName>
</protein>
<dbReference type="RefSeq" id="WP_077448203.1">
    <property type="nucleotide sequence ID" value="NZ_FUGD01000062.1"/>
</dbReference>
<feature type="compositionally biased region" description="Acidic residues" evidence="1">
    <location>
        <begin position="49"/>
        <end position="70"/>
    </location>
</feature>
<feature type="region of interest" description="Disordered" evidence="1">
    <location>
        <begin position="224"/>
        <end position="246"/>
    </location>
</feature>
<keyword evidence="3" id="KW-1185">Reference proteome</keyword>
<dbReference type="AlphaFoldDB" id="A0A1R4EEA6"/>
<evidence type="ECO:0000313" key="2">
    <source>
        <dbReference type="EMBL" id="SJM36820.1"/>
    </source>
</evidence>
<dbReference type="STRING" id="1945520.A1019T_00787"/>
<feature type="region of interest" description="Disordered" evidence="1">
    <location>
        <begin position="1"/>
        <end position="114"/>
    </location>
</feature>
<evidence type="ECO:0000256" key="1">
    <source>
        <dbReference type="SAM" id="MobiDB-lite"/>
    </source>
</evidence>
<dbReference type="EMBL" id="FUGD01000062">
    <property type="protein sequence ID" value="SJM36820.1"/>
    <property type="molecule type" value="Genomic_DNA"/>
</dbReference>
<evidence type="ECO:0000313" key="3">
    <source>
        <dbReference type="Proteomes" id="UP000188169"/>
    </source>
</evidence>
<proteinExistence type="predicted"/>
<reference evidence="3" key="1">
    <citation type="submission" date="2017-02" db="EMBL/GenBank/DDBJ databases">
        <authorList>
            <person name="Mornico D."/>
        </authorList>
    </citation>
    <scope>NUCLEOTIDE SEQUENCE [LARGE SCALE GENOMIC DNA]</scope>
</reference>
<dbReference type="OrthoDB" id="6660486at2"/>
<feature type="compositionally biased region" description="Polar residues" evidence="1">
    <location>
        <begin position="1"/>
        <end position="15"/>
    </location>
</feature>
<feature type="region of interest" description="Disordered" evidence="1">
    <location>
        <begin position="136"/>
        <end position="171"/>
    </location>
</feature>
<sequence length="259" mass="28978">MSNQSSNPKNTADNNESIDKALESLENTTKPTTNNESVDVEVVKGDTVIYEDGDFEEFNSENELDSDTDEANSNKEASKQEESKQNEAKSKQDSDKEKDSEEKDSESDKHESAKELYSTAIANIYQWAAKLKDEFMSDKEKKSDSEQASDEEKTDSDKKEGASDKEDKHSASIANLYKWAAKLKEDFASEAANMTHDVPEKALAIMLNKLLSGAETELKAFDKKVEQSEEPMGNAEEERSKLEAKKDKYQGMIDLLQGD</sequence>
<feature type="compositionally biased region" description="Polar residues" evidence="1">
    <location>
        <begin position="25"/>
        <end position="37"/>
    </location>
</feature>
<dbReference type="Proteomes" id="UP000188169">
    <property type="component" value="Unassembled WGS sequence"/>
</dbReference>
<name>A0A1R4EEA6_9GAMM</name>
<organism evidence="2 3">
    <name type="scientific">Psychrobacter pasteurii</name>
    <dbReference type="NCBI Taxonomy" id="1945520"/>
    <lineage>
        <taxon>Bacteria</taxon>
        <taxon>Pseudomonadati</taxon>
        <taxon>Pseudomonadota</taxon>
        <taxon>Gammaproteobacteria</taxon>
        <taxon>Moraxellales</taxon>
        <taxon>Moraxellaceae</taxon>
        <taxon>Psychrobacter</taxon>
    </lineage>
</organism>
<feature type="compositionally biased region" description="Basic and acidic residues" evidence="1">
    <location>
        <begin position="236"/>
        <end position="246"/>
    </location>
</feature>
<feature type="compositionally biased region" description="Basic and acidic residues" evidence="1">
    <location>
        <begin position="136"/>
        <end position="145"/>
    </location>
</feature>
<feature type="compositionally biased region" description="Basic and acidic residues" evidence="1">
    <location>
        <begin position="155"/>
        <end position="170"/>
    </location>
</feature>
<feature type="compositionally biased region" description="Basic and acidic residues" evidence="1">
    <location>
        <begin position="72"/>
        <end position="114"/>
    </location>
</feature>
<gene>
    <name evidence="2" type="ORF">A1019T_00787</name>
</gene>
<accession>A0A1R4EEA6</accession>